<organism evidence="1 2">
    <name type="scientific">Lachnospira hominis</name>
    <name type="common">ex Liu et al. 2021</name>
    <dbReference type="NCBI Taxonomy" id="2763051"/>
    <lineage>
        <taxon>Bacteria</taxon>
        <taxon>Bacillati</taxon>
        <taxon>Bacillota</taxon>
        <taxon>Clostridia</taxon>
        <taxon>Lachnospirales</taxon>
        <taxon>Lachnospiraceae</taxon>
        <taxon>Lachnospira</taxon>
    </lineage>
</organism>
<keyword evidence="2" id="KW-1185">Reference proteome</keyword>
<protein>
    <recommendedName>
        <fullName evidence="3">EF-hand domain-containing protein</fullName>
    </recommendedName>
</protein>
<evidence type="ECO:0000313" key="1">
    <source>
        <dbReference type="EMBL" id="MBC5680611.1"/>
    </source>
</evidence>
<dbReference type="InterPro" id="IPR018247">
    <property type="entry name" value="EF_Hand_1_Ca_BS"/>
</dbReference>
<name>A0ABR7G1I9_9FIRM</name>
<proteinExistence type="predicted"/>
<reference evidence="1 2" key="1">
    <citation type="submission" date="2020-08" db="EMBL/GenBank/DDBJ databases">
        <title>Genome public.</title>
        <authorList>
            <person name="Liu C."/>
            <person name="Sun Q."/>
        </authorList>
    </citation>
    <scope>NUCLEOTIDE SEQUENCE [LARGE SCALE GENOMIC DNA]</scope>
    <source>
        <strain evidence="1 2">NSJ-43</strain>
    </source>
</reference>
<gene>
    <name evidence="1" type="ORF">H8S01_06500</name>
</gene>
<dbReference type="EMBL" id="JACOPD010000004">
    <property type="protein sequence ID" value="MBC5680611.1"/>
    <property type="molecule type" value="Genomic_DNA"/>
</dbReference>
<evidence type="ECO:0008006" key="3">
    <source>
        <dbReference type="Google" id="ProtNLM"/>
    </source>
</evidence>
<dbReference type="PROSITE" id="PS00018">
    <property type="entry name" value="EF_HAND_1"/>
    <property type="match status" value="1"/>
</dbReference>
<accession>A0ABR7G1I9</accession>
<dbReference type="RefSeq" id="WP_186836771.1">
    <property type="nucleotide sequence ID" value="NZ_JACOPD010000004.1"/>
</dbReference>
<evidence type="ECO:0000313" key="2">
    <source>
        <dbReference type="Proteomes" id="UP000628463"/>
    </source>
</evidence>
<sequence length="89" mass="9920">MKNWMDLNGDGKIDGAEMMFAGEMLCTSREEHEALFGDAGDFEDDTKDDFEIDAMAAGLDVDELELMDPDDRAEALEEAGLDPDDYDFD</sequence>
<comment type="caution">
    <text evidence="1">The sequence shown here is derived from an EMBL/GenBank/DDBJ whole genome shotgun (WGS) entry which is preliminary data.</text>
</comment>
<dbReference type="Proteomes" id="UP000628463">
    <property type="component" value="Unassembled WGS sequence"/>
</dbReference>